<evidence type="ECO:0000256" key="14">
    <source>
        <dbReference type="ARBA" id="ARBA00023002"/>
    </source>
</evidence>
<accession>A0A4R4DYW8</accession>
<gene>
    <name evidence="19" type="primary">murB</name>
    <name evidence="21" type="ORF">E0486_13075</name>
</gene>
<keyword evidence="12 19" id="KW-0133">Cell shape</keyword>
<keyword evidence="15 19" id="KW-0131">Cell cycle</keyword>
<dbReference type="GO" id="GO:0071949">
    <property type="term" value="F:FAD binding"/>
    <property type="evidence" value="ECO:0007669"/>
    <property type="project" value="InterPro"/>
</dbReference>
<keyword evidence="8 19" id="KW-0132">Cell division</keyword>
<evidence type="ECO:0000256" key="12">
    <source>
        <dbReference type="ARBA" id="ARBA00022960"/>
    </source>
</evidence>
<comment type="cofactor">
    <cofactor evidence="1 19">
        <name>FAD</name>
        <dbReference type="ChEBI" id="CHEBI:57692"/>
    </cofactor>
</comment>
<evidence type="ECO:0000256" key="6">
    <source>
        <dbReference type="ARBA" id="ARBA00015188"/>
    </source>
</evidence>
<dbReference type="NCBIfam" id="TIGR00179">
    <property type="entry name" value="murB"/>
    <property type="match status" value="1"/>
</dbReference>
<dbReference type="PROSITE" id="PS51387">
    <property type="entry name" value="FAD_PCMH"/>
    <property type="match status" value="1"/>
</dbReference>
<evidence type="ECO:0000256" key="15">
    <source>
        <dbReference type="ARBA" id="ARBA00023306"/>
    </source>
</evidence>
<dbReference type="NCBIfam" id="NF000755">
    <property type="entry name" value="PRK00046.1"/>
    <property type="match status" value="1"/>
</dbReference>
<dbReference type="HAMAP" id="MF_00037">
    <property type="entry name" value="MurB"/>
    <property type="match status" value="1"/>
</dbReference>
<dbReference type="Gene3D" id="3.30.43.10">
    <property type="entry name" value="Uridine Diphospho-n-acetylenolpyruvylglucosamine Reductase, domain 2"/>
    <property type="match status" value="1"/>
</dbReference>
<dbReference type="InterPro" id="IPR003170">
    <property type="entry name" value="MurB"/>
</dbReference>
<dbReference type="Gene3D" id="3.30.465.10">
    <property type="match status" value="1"/>
</dbReference>
<sequence length="341" mass="37489">MEHAQIRENYSLRNCNTFGIEASARYYAEFASTEELELLLQEPLVRDAGKLLVLGGGSNILLTGDVAGTVLKNNIGGIDTIGEDEEFVYVRAGAGVNWHQFVLHCLALGYAGVENLSLIPGSVGASPMQNIGAYGVEIKDVFHELEAMHIADRKRRTFDAEACAFGYRESVFKNKYKGKYIITSVTYRLRKQPVFHTEYGAIRQELEAMGVTELSIGAIAQAVINIRTSKLPDWHETGNAGSFFKNPQVPLDKYAELKTAYPSIPAYPQESGMKLAAGWLIEQCGWKGHREGDAGCYPKQALVLVNYGKATGGEIFALSEKIIGSVQDKFGVLLEREVNIV</sequence>
<dbReference type="EC" id="1.3.1.98" evidence="5 19"/>
<dbReference type="InterPro" id="IPR036635">
    <property type="entry name" value="MurB_C_sf"/>
</dbReference>
<evidence type="ECO:0000256" key="5">
    <source>
        <dbReference type="ARBA" id="ARBA00012518"/>
    </source>
</evidence>
<dbReference type="GO" id="GO:0009252">
    <property type="term" value="P:peptidoglycan biosynthetic process"/>
    <property type="evidence" value="ECO:0007669"/>
    <property type="project" value="UniProtKB-UniRule"/>
</dbReference>
<comment type="similarity">
    <text evidence="19">Belongs to the MurB family.</text>
</comment>
<dbReference type="GO" id="GO:0071555">
    <property type="term" value="P:cell wall organization"/>
    <property type="evidence" value="ECO:0007669"/>
    <property type="project" value="UniProtKB-KW"/>
</dbReference>
<dbReference type="Proteomes" id="UP000295164">
    <property type="component" value="Unassembled WGS sequence"/>
</dbReference>
<evidence type="ECO:0000313" key="22">
    <source>
        <dbReference type="Proteomes" id="UP000295164"/>
    </source>
</evidence>
<evidence type="ECO:0000256" key="9">
    <source>
        <dbReference type="ARBA" id="ARBA00022630"/>
    </source>
</evidence>
<dbReference type="InterPro" id="IPR036318">
    <property type="entry name" value="FAD-bd_PCMH-like_sf"/>
</dbReference>
<dbReference type="Pfam" id="PF01565">
    <property type="entry name" value="FAD_binding_4"/>
    <property type="match status" value="1"/>
</dbReference>
<evidence type="ECO:0000256" key="7">
    <source>
        <dbReference type="ARBA" id="ARBA00022490"/>
    </source>
</evidence>
<dbReference type="OrthoDB" id="9804753at2"/>
<dbReference type="RefSeq" id="WP_131852622.1">
    <property type="nucleotide sequence ID" value="NZ_SKFH01000023.1"/>
</dbReference>
<evidence type="ECO:0000256" key="16">
    <source>
        <dbReference type="ARBA" id="ARBA00023316"/>
    </source>
</evidence>
<keyword evidence="22" id="KW-1185">Reference proteome</keyword>
<dbReference type="UniPathway" id="UPA00219"/>
<proteinExistence type="inferred from homology"/>
<keyword evidence="7 19" id="KW-0963">Cytoplasm</keyword>
<dbReference type="InterPro" id="IPR006094">
    <property type="entry name" value="Oxid_FAD_bind_N"/>
</dbReference>
<dbReference type="Pfam" id="PF02873">
    <property type="entry name" value="MurB_C"/>
    <property type="match status" value="1"/>
</dbReference>
<dbReference type="PANTHER" id="PTHR21071:SF4">
    <property type="entry name" value="UDP-N-ACETYLENOLPYRUVOYLGLUCOSAMINE REDUCTASE"/>
    <property type="match status" value="1"/>
</dbReference>
<evidence type="ECO:0000256" key="13">
    <source>
        <dbReference type="ARBA" id="ARBA00022984"/>
    </source>
</evidence>
<feature type="active site" evidence="19">
    <location>
        <position position="168"/>
    </location>
</feature>
<feature type="domain" description="FAD-binding PCMH-type" evidence="20">
    <location>
        <begin position="19"/>
        <end position="192"/>
    </location>
</feature>
<comment type="pathway">
    <text evidence="4 19">Cell wall biogenesis; peptidoglycan biosynthesis.</text>
</comment>
<organism evidence="21 22">
    <name type="scientific">Flaviaesturariibacter aridisoli</name>
    <dbReference type="NCBI Taxonomy" id="2545761"/>
    <lineage>
        <taxon>Bacteria</taxon>
        <taxon>Pseudomonadati</taxon>
        <taxon>Bacteroidota</taxon>
        <taxon>Chitinophagia</taxon>
        <taxon>Chitinophagales</taxon>
        <taxon>Chitinophagaceae</taxon>
        <taxon>Flaviaestuariibacter</taxon>
    </lineage>
</organism>
<keyword evidence="10 19" id="KW-0274">FAD</keyword>
<evidence type="ECO:0000256" key="4">
    <source>
        <dbReference type="ARBA" id="ARBA00004752"/>
    </source>
</evidence>
<feature type="active site" description="Proton donor" evidence="19">
    <location>
        <position position="242"/>
    </location>
</feature>
<evidence type="ECO:0000256" key="10">
    <source>
        <dbReference type="ARBA" id="ARBA00022827"/>
    </source>
</evidence>
<reference evidence="21 22" key="1">
    <citation type="submission" date="2019-03" db="EMBL/GenBank/DDBJ databases">
        <authorList>
            <person name="Kim M.K.M."/>
        </authorList>
    </citation>
    <scope>NUCLEOTIDE SEQUENCE [LARGE SCALE GENOMIC DNA]</scope>
    <source>
        <strain evidence="21 22">17J68-15</strain>
    </source>
</reference>
<name>A0A4R4DYW8_9BACT</name>
<dbReference type="GO" id="GO:0008762">
    <property type="term" value="F:UDP-N-acetylmuramate dehydrogenase activity"/>
    <property type="evidence" value="ECO:0007669"/>
    <property type="project" value="UniProtKB-UniRule"/>
</dbReference>
<evidence type="ECO:0000256" key="11">
    <source>
        <dbReference type="ARBA" id="ARBA00022857"/>
    </source>
</evidence>
<evidence type="ECO:0000256" key="1">
    <source>
        <dbReference type="ARBA" id="ARBA00001974"/>
    </source>
</evidence>
<dbReference type="InterPro" id="IPR016166">
    <property type="entry name" value="FAD-bd_PCMH"/>
</dbReference>
<evidence type="ECO:0000256" key="8">
    <source>
        <dbReference type="ARBA" id="ARBA00022618"/>
    </source>
</evidence>
<dbReference type="InterPro" id="IPR011601">
    <property type="entry name" value="MurB_C"/>
</dbReference>
<protein>
    <recommendedName>
        <fullName evidence="6 19">UDP-N-acetylenolpyruvoylglucosamine reductase</fullName>
        <ecNumber evidence="5 19">1.3.1.98</ecNumber>
    </recommendedName>
    <alternativeName>
        <fullName evidence="17 19">UDP-N-acetylmuramate dehydrogenase</fullName>
    </alternativeName>
</protein>
<comment type="function">
    <text evidence="2 19">Cell wall formation.</text>
</comment>
<evidence type="ECO:0000256" key="17">
    <source>
        <dbReference type="ARBA" id="ARBA00031026"/>
    </source>
</evidence>
<dbReference type="AlphaFoldDB" id="A0A4R4DYW8"/>
<evidence type="ECO:0000256" key="18">
    <source>
        <dbReference type="ARBA" id="ARBA00048914"/>
    </source>
</evidence>
<dbReference type="GO" id="GO:0051301">
    <property type="term" value="P:cell division"/>
    <property type="evidence" value="ECO:0007669"/>
    <property type="project" value="UniProtKB-KW"/>
</dbReference>
<dbReference type="SUPFAM" id="SSF56194">
    <property type="entry name" value="Uridine diphospho-N-Acetylenolpyruvylglucosamine reductase, MurB, C-terminal domain"/>
    <property type="match status" value="1"/>
</dbReference>
<dbReference type="GO" id="GO:0008360">
    <property type="term" value="P:regulation of cell shape"/>
    <property type="evidence" value="ECO:0007669"/>
    <property type="project" value="UniProtKB-KW"/>
</dbReference>
<feature type="active site" evidence="19">
    <location>
        <position position="337"/>
    </location>
</feature>
<comment type="caution">
    <text evidence="21">The sequence shown here is derived from an EMBL/GenBank/DDBJ whole genome shotgun (WGS) entry which is preliminary data.</text>
</comment>
<keyword evidence="9 19" id="KW-0285">Flavoprotein</keyword>
<keyword evidence="14 19" id="KW-0560">Oxidoreductase</keyword>
<evidence type="ECO:0000256" key="3">
    <source>
        <dbReference type="ARBA" id="ARBA00004496"/>
    </source>
</evidence>
<dbReference type="SUPFAM" id="SSF56176">
    <property type="entry name" value="FAD-binding/transporter-associated domain-like"/>
    <property type="match status" value="1"/>
</dbReference>
<dbReference type="PANTHER" id="PTHR21071">
    <property type="entry name" value="UDP-N-ACETYLENOLPYRUVOYLGLUCOSAMINE REDUCTASE"/>
    <property type="match status" value="1"/>
</dbReference>
<dbReference type="EMBL" id="SKFH01000023">
    <property type="protein sequence ID" value="TCZ69102.1"/>
    <property type="molecule type" value="Genomic_DNA"/>
</dbReference>
<comment type="catalytic activity">
    <reaction evidence="18 19">
        <text>UDP-N-acetyl-alpha-D-muramate + NADP(+) = UDP-N-acetyl-3-O-(1-carboxyvinyl)-alpha-D-glucosamine + NADPH + H(+)</text>
        <dbReference type="Rhea" id="RHEA:12248"/>
        <dbReference type="ChEBI" id="CHEBI:15378"/>
        <dbReference type="ChEBI" id="CHEBI:57783"/>
        <dbReference type="ChEBI" id="CHEBI:58349"/>
        <dbReference type="ChEBI" id="CHEBI:68483"/>
        <dbReference type="ChEBI" id="CHEBI:70757"/>
        <dbReference type="EC" id="1.3.1.98"/>
    </reaction>
</comment>
<evidence type="ECO:0000256" key="19">
    <source>
        <dbReference type="HAMAP-Rule" id="MF_00037"/>
    </source>
</evidence>
<evidence type="ECO:0000313" key="21">
    <source>
        <dbReference type="EMBL" id="TCZ69102.1"/>
    </source>
</evidence>
<evidence type="ECO:0000259" key="20">
    <source>
        <dbReference type="PROSITE" id="PS51387"/>
    </source>
</evidence>
<keyword evidence="11 19" id="KW-0521">NADP</keyword>
<keyword evidence="16 19" id="KW-0961">Cell wall biogenesis/degradation</keyword>
<dbReference type="InterPro" id="IPR016167">
    <property type="entry name" value="FAD-bd_PCMH_sub1"/>
</dbReference>
<comment type="subcellular location">
    <subcellularLocation>
        <location evidence="3 19">Cytoplasm</location>
    </subcellularLocation>
</comment>
<keyword evidence="13 19" id="KW-0573">Peptidoglycan synthesis</keyword>
<dbReference type="Gene3D" id="3.90.78.10">
    <property type="entry name" value="UDP-N-acetylenolpyruvoylglucosamine reductase, C-terminal domain"/>
    <property type="match status" value="1"/>
</dbReference>
<dbReference type="GO" id="GO:0005829">
    <property type="term" value="C:cytosol"/>
    <property type="evidence" value="ECO:0007669"/>
    <property type="project" value="TreeGrafter"/>
</dbReference>
<dbReference type="InterPro" id="IPR016169">
    <property type="entry name" value="FAD-bd_PCMH_sub2"/>
</dbReference>
<evidence type="ECO:0000256" key="2">
    <source>
        <dbReference type="ARBA" id="ARBA00003921"/>
    </source>
</evidence>